<keyword evidence="5 9" id="KW-0812">Transmembrane</keyword>
<evidence type="ECO:0000256" key="4">
    <source>
        <dbReference type="ARBA" id="ARBA00022519"/>
    </source>
</evidence>
<feature type="transmembrane region" description="Helical" evidence="9">
    <location>
        <begin position="41"/>
        <end position="59"/>
    </location>
</feature>
<feature type="transmembrane region" description="Helical" evidence="9">
    <location>
        <begin position="148"/>
        <end position="169"/>
    </location>
</feature>
<dbReference type="PANTHER" id="PTHR30574:SF1">
    <property type="entry name" value="SULPHUR TRANSPORT DOMAIN-CONTAINING PROTEIN"/>
    <property type="match status" value="1"/>
</dbReference>
<keyword evidence="4" id="KW-0997">Cell inner membrane</keyword>
<name>A0AA90P408_9BACI</name>
<feature type="transmembrane region" description="Helical" evidence="9">
    <location>
        <begin position="314"/>
        <end position="337"/>
    </location>
</feature>
<evidence type="ECO:0000313" key="10">
    <source>
        <dbReference type="EMBL" id="MDP1420218.1"/>
    </source>
</evidence>
<organism evidence="10 11">
    <name type="scientific">Peribacillus simplex</name>
    <dbReference type="NCBI Taxonomy" id="1478"/>
    <lineage>
        <taxon>Bacteria</taxon>
        <taxon>Bacillati</taxon>
        <taxon>Bacillota</taxon>
        <taxon>Bacilli</taxon>
        <taxon>Bacillales</taxon>
        <taxon>Bacillaceae</taxon>
        <taxon>Peribacillus</taxon>
    </lineage>
</organism>
<evidence type="ECO:0000313" key="11">
    <source>
        <dbReference type="Proteomes" id="UP001178277"/>
    </source>
</evidence>
<evidence type="ECO:0000256" key="9">
    <source>
        <dbReference type="SAM" id="Phobius"/>
    </source>
</evidence>
<evidence type="ECO:0000256" key="3">
    <source>
        <dbReference type="ARBA" id="ARBA00022475"/>
    </source>
</evidence>
<proteinExistence type="inferred from homology"/>
<dbReference type="Proteomes" id="UP001178277">
    <property type="component" value="Unassembled WGS sequence"/>
</dbReference>
<dbReference type="EMBL" id="JAUUTP010000020">
    <property type="protein sequence ID" value="MDP1420218.1"/>
    <property type="molecule type" value="Genomic_DNA"/>
</dbReference>
<sequence>MLQMIMFGIICGLLLGFVLQRGRFCVVGAYRDLILAKDGRMFLATFIVIAIQSIGVYALKDTGVIQFGNDGFPWLGTIVGGFIFGIGMVLAGGCATGTWYRAGEGMIGSWVALFGYMLGAAMTKYGVWKVAGDNLLSYRTSDTYIHETLNVSPWVLVIIVTLLVGLLVIREWRKPKLPIFKMKPKKTGLAHILFEKRWHPFVTALLVGLIAIMAWPLSAMTGRMFGLGITAPSANILTFLITGDDALIDWGTFLVLGIFLGAFIAAKGSGEFRWRLPDMKTLRNNAIGGVTMGFGASVAGGCTIGNGLVNSALFAWQGWIAIVFFLLGTWAATYFTIIRKQKQTAAASKAA</sequence>
<keyword evidence="3" id="KW-1003">Cell membrane</keyword>
<feature type="transmembrane region" description="Helical" evidence="9">
    <location>
        <begin position="286"/>
        <end position="308"/>
    </location>
</feature>
<feature type="transmembrane region" description="Helical" evidence="9">
    <location>
        <begin position="247"/>
        <end position="266"/>
    </location>
</feature>
<dbReference type="Pfam" id="PF04143">
    <property type="entry name" value="Sulf_transp"/>
    <property type="match status" value="1"/>
</dbReference>
<keyword evidence="2" id="KW-0813">Transport</keyword>
<keyword evidence="7 9" id="KW-0472">Membrane</keyword>
<dbReference type="PANTHER" id="PTHR30574">
    <property type="entry name" value="INNER MEMBRANE PROTEIN YEDE"/>
    <property type="match status" value="1"/>
</dbReference>
<accession>A0AA90P408</accession>
<reference evidence="10" key="1">
    <citation type="submission" date="2023-07" db="EMBL/GenBank/DDBJ databases">
        <title>Murine gut Bacillus species.</title>
        <authorList>
            <person name="Gutman E."/>
            <person name="Hashuel R."/>
            <person name="Litvak Y."/>
        </authorList>
    </citation>
    <scope>NUCLEOTIDE SEQUENCE</scope>
    <source>
        <strain evidence="10">RU283</strain>
    </source>
</reference>
<feature type="transmembrane region" description="Helical" evidence="9">
    <location>
        <begin position="198"/>
        <end position="217"/>
    </location>
</feature>
<dbReference type="RefSeq" id="WP_305161404.1">
    <property type="nucleotide sequence ID" value="NZ_JAUUTP010000020.1"/>
</dbReference>
<feature type="transmembrane region" description="Helical" evidence="9">
    <location>
        <begin position="71"/>
        <end position="100"/>
    </location>
</feature>
<evidence type="ECO:0000256" key="7">
    <source>
        <dbReference type="ARBA" id="ARBA00023136"/>
    </source>
</evidence>
<comment type="caution">
    <text evidence="10">The sequence shown here is derived from an EMBL/GenBank/DDBJ whole genome shotgun (WGS) entry which is preliminary data.</text>
</comment>
<protein>
    <submittedName>
        <fullName evidence="10">YeeE/YedE family protein</fullName>
    </submittedName>
</protein>
<evidence type="ECO:0000256" key="6">
    <source>
        <dbReference type="ARBA" id="ARBA00022989"/>
    </source>
</evidence>
<dbReference type="AlphaFoldDB" id="A0AA90P408"/>
<comment type="similarity">
    <text evidence="8">Belongs to the TsuA/YedE (TC 9.B.102) family.</text>
</comment>
<keyword evidence="6 9" id="KW-1133">Transmembrane helix</keyword>
<evidence type="ECO:0000256" key="8">
    <source>
        <dbReference type="ARBA" id="ARBA00035655"/>
    </source>
</evidence>
<evidence type="ECO:0000256" key="2">
    <source>
        <dbReference type="ARBA" id="ARBA00022448"/>
    </source>
</evidence>
<evidence type="ECO:0000256" key="5">
    <source>
        <dbReference type="ARBA" id="ARBA00022692"/>
    </source>
</evidence>
<comment type="subcellular location">
    <subcellularLocation>
        <location evidence="1">Cell inner membrane</location>
        <topology evidence="1">Multi-pass membrane protein</topology>
    </subcellularLocation>
</comment>
<feature type="transmembrane region" description="Helical" evidence="9">
    <location>
        <begin position="106"/>
        <end position="127"/>
    </location>
</feature>
<dbReference type="GO" id="GO:0005886">
    <property type="term" value="C:plasma membrane"/>
    <property type="evidence" value="ECO:0007669"/>
    <property type="project" value="UniProtKB-SubCell"/>
</dbReference>
<dbReference type="InterPro" id="IPR007272">
    <property type="entry name" value="Sulf_transp_TsuA/YedE"/>
</dbReference>
<gene>
    <name evidence="10" type="ORF">Q8G35_17950</name>
</gene>
<evidence type="ECO:0000256" key="1">
    <source>
        <dbReference type="ARBA" id="ARBA00004429"/>
    </source>
</evidence>